<organism evidence="10 11">
    <name type="scientific">Zestomonas insulae</name>
    <dbReference type="NCBI Taxonomy" id="2809017"/>
    <lineage>
        <taxon>Bacteria</taxon>
        <taxon>Pseudomonadati</taxon>
        <taxon>Pseudomonadota</taxon>
        <taxon>Gammaproteobacteria</taxon>
        <taxon>Pseudomonadales</taxon>
        <taxon>Pseudomonadaceae</taxon>
        <taxon>Zestomonas</taxon>
    </lineage>
</organism>
<comment type="subcellular location">
    <subcellularLocation>
        <location evidence="8">Cell inner membrane</location>
        <topology evidence="8">Multi-pass membrane protein</topology>
    </subcellularLocation>
    <subcellularLocation>
        <location evidence="1">Cell membrane</location>
        <topology evidence="1">Multi-pass membrane protein</topology>
    </subcellularLocation>
</comment>
<feature type="domain" description="Major facilitator superfamily (MFS) profile" evidence="9">
    <location>
        <begin position="9"/>
        <end position="394"/>
    </location>
</feature>
<keyword evidence="6 8" id="KW-1133">Transmembrane helix</keyword>
<feature type="transmembrane region" description="Helical" evidence="8">
    <location>
        <begin position="213"/>
        <end position="237"/>
    </location>
</feature>
<dbReference type="InterPro" id="IPR036259">
    <property type="entry name" value="MFS_trans_sf"/>
</dbReference>
<feature type="transmembrane region" description="Helical" evidence="8">
    <location>
        <begin position="307"/>
        <end position="326"/>
    </location>
</feature>
<reference evidence="10 11" key="1">
    <citation type="submission" date="2021-02" db="EMBL/GenBank/DDBJ databases">
        <authorList>
            <person name="Lee D.-H."/>
        </authorList>
    </citation>
    <scope>NUCLEOTIDE SEQUENCE [LARGE SCALE GENOMIC DNA]</scope>
    <source>
        <strain evidence="10 11">UL073</strain>
    </source>
</reference>
<evidence type="ECO:0000313" key="10">
    <source>
        <dbReference type="EMBL" id="MBM7059307.1"/>
    </source>
</evidence>
<evidence type="ECO:0000256" key="2">
    <source>
        <dbReference type="ARBA" id="ARBA00006236"/>
    </source>
</evidence>
<dbReference type="InterPro" id="IPR020846">
    <property type="entry name" value="MFS_dom"/>
</dbReference>
<dbReference type="InterPro" id="IPR011701">
    <property type="entry name" value="MFS"/>
</dbReference>
<evidence type="ECO:0000256" key="7">
    <source>
        <dbReference type="ARBA" id="ARBA00023136"/>
    </source>
</evidence>
<dbReference type="Proteomes" id="UP000717995">
    <property type="component" value="Unassembled WGS sequence"/>
</dbReference>
<dbReference type="PROSITE" id="PS50850">
    <property type="entry name" value="MFS"/>
    <property type="match status" value="1"/>
</dbReference>
<feature type="transmembrane region" description="Helical" evidence="8">
    <location>
        <begin position="133"/>
        <end position="157"/>
    </location>
</feature>
<evidence type="ECO:0000256" key="4">
    <source>
        <dbReference type="ARBA" id="ARBA00022475"/>
    </source>
</evidence>
<dbReference type="Pfam" id="PF07690">
    <property type="entry name" value="MFS_1"/>
    <property type="match status" value="1"/>
</dbReference>
<dbReference type="SUPFAM" id="SSF103473">
    <property type="entry name" value="MFS general substrate transporter"/>
    <property type="match status" value="1"/>
</dbReference>
<feature type="transmembrane region" description="Helical" evidence="8">
    <location>
        <begin position="368"/>
        <end position="385"/>
    </location>
</feature>
<feature type="transmembrane region" description="Helical" evidence="8">
    <location>
        <begin position="47"/>
        <end position="64"/>
    </location>
</feature>
<gene>
    <name evidence="10" type="ORF">JQX08_01170</name>
</gene>
<evidence type="ECO:0000313" key="11">
    <source>
        <dbReference type="Proteomes" id="UP000717995"/>
    </source>
</evidence>
<dbReference type="Gene3D" id="1.20.1720.10">
    <property type="entry name" value="Multidrug resistance protein D"/>
    <property type="match status" value="1"/>
</dbReference>
<evidence type="ECO:0000259" key="9">
    <source>
        <dbReference type="PROSITE" id="PS50850"/>
    </source>
</evidence>
<keyword evidence="8" id="KW-0997">Cell inner membrane</keyword>
<dbReference type="PANTHER" id="PTHR23502">
    <property type="entry name" value="MAJOR FACILITATOR SUPERFAMILY"/>
    <property type="match status" value="1"/>
</dbReference>
<dbReference type="RefSeq" id="WP_204914121.1">
    <property type="nucleotide sequence ID" value="NZ_JAFEUP010000001.1"/>
</dbReference>
<dbReference type="NCBIfam" id="TIGR00710">
    <property type="entry name" value="efflux_Bcr_CflA"/>
    <property type="match status" value="1"/>
</dbReference>
<feature type="transmembrane region" description="Helical" evidence="8">
    <location>
        <begin position="76"/>
        <end position="94"/>
    </location>
</feature>
<evidence type="ECO:0000256" key="8">
    <source>
        <dbReference type="RuleBase" id="RU365088"/>
    </source>
</evidence>
<feature type="transmembrane region" description="Helical" evidence="8">
    <location>
        <begin position="279"/>
        <end position="301"/>
    </location>
</feature>
<evidence type="ECO:0000256" key="1">
    <source>
        <dbReference type="ARBA" id="ARBA00004651"/>
    </source>
</evidence>
<comment type="similarity">
    <text evidence="2 8">Belongs to the major facilitator superfamily. Bcr/CmlA family.</text>
</comment>
<feature type="transmembrane region" description="Helical" evidence="8">
    <location>
        <begin position="249"/>
        <end position="267"/>
    </location>
</feature>
<keyword evidence="7 8" id="KW-0472">Membrane</keyword>
<accession>A0ABS2I8M4</accession>
<keyword evidence="4" id="KW-1003">Cell membrane</keyword>
<dbReference type="PANTHER" id="PTHR23502:SF132">
    <property type="entry name" value="POLYAMINE TRANSPORTER 2-RELATED"/>
    <property type="match status" value="1"/>
</dbReference>
<feature type="transmembrane region" description="Helical" evidence="8">
    <location>
        <begin position="163"/>
        <end position="183"/>
    </location>
</feature>
<name>A0ABS2I8M4_9GAMM</name>
<dbReference type="CDD" id="cd17320">
    <property type="entry name" value="MFS_MdfA_MDR_like"/>
    <property type="match status" value="1"/>
</dbReference>
<sequence length="401" mass="42147">MRLSLRASWLVLLGALTAIAPMSTDMYLPAFPAITRALQLAPGGVELSFSSYFVGVLLGMLCYGPLSDRYGRKPPLYFGLALYSLASLAIVQAASLESLVGWRFLQGIGGCTGTVLTTAIVRDRCTPQDTARVLSRIMLVMGLAPILAPLGGGLLLAVWGWQAIFLVLAAFGLSCLLAVHLLLDETLTAERVQPLHLGLVLRRYARLCGDRQFLGYLLSQAFAAGAMFAYIAGSPFVLLELQGIEPSHYGLFFGLNGIGLLLASQFNRRLLRRYSASLLLARALWLPLGAGALLLSAELAGLRSLPLLMLGFFVLVASIGVINPNASAMAMVSQGDNAGVAAAMLGATTFGMGMLGGVFIGLAHDGSGLPLALAISALGTAAWLANRLLLGTWRVADGAPA</sequence>
<feature type="transmembrane region" description="Helical" evidence="8">
    <location>
        <begin position="338"/>
        <end position="362"/>
    </location>
</feature>
<evidence type="ECO:0000256" key="6">
    <source>
        <dbReference type="ARBA" id="ARBA00022989"/>
    </source>
</evidence>
<protein>
    <recommendedName>
        <fullName evidence="8">Bcr/CflA family efflux transporter</fullName>
    </recommendedName>
</protein>
<evidence type="ECO:0000256" key="5">
    <source>
        <dbReference type="ARBA" id="ARBA00022692"/>
    </source>
</evidence>
<feature type="transmembrane region" description="Helical" evidence="8">
    <location>
        <begin position="100"/>
        <end position="121"/>
    </location>
</feature>
<comment type="caution">
    <text evidence="10">The sequence shown here is derived from an EMBL/GenBank/DDBJ whole genome shotgun (WGS) entry which is preliminary data.</text>
</comment>
<proteinExistence type="inferred from homology"/>
<keyword evidence="3 8" id="KW-0813">Transport</keyword>
<dbReference type="EMBL" id="JAFEUP010000001">
    <property type="protein sequence ID" value="MBM7059307.1"/>
    <property type="molecule type" value="Genomic_DNA"/>
</dbReference>
<comment type="caution">
    <text evidence="8">Lacks conserved residue(s) required for the propagation of feature annotation.</text>
</comment>
<dbReference type="InterPro" id="IPR004812">
    <property type="entry name" value="Efflux_drug-R_Bcr/CmlA"/>
</dbReference>
<evidence type="ECO:0000256" key="3">
    <source>
        <dbReference type="ARBA" id="ARBA00022448"/>
    </source>
</evidence>
<keyword evidence="5 8" id="KW-0812">Transmembrane</keyword>
<keyword evidence="11" id="KW-1185">Reference proteome</keyword>